<sequence length="57" mass="6367">QTRSLIRSKALSHSNRNFSSHVGFNSCRTVLVRLRTLPTCTVTYGSLRPVLSLPIKP</sequence>
<reference evidence="3" key="1">
    <citation type="submission" date="2016-06" db="UniProtKB">
        <authorList>
            <consortium name="WormBaseParasite"/>
        </authorList>
    </citation>
    <scope>IDENTIFICATION</scope>
</reference>
<dbReference type="Proteomes" id="UP000279833">
    <property type="component" value="Unassembled WGS sequence"/>
</dbReference>
<dbReference type="EMBL" id="UZAK01034144">
    <property type="protein sequence ID" value="VDP42695.1"/>
    <property type="molecule type" value="Genomic_DNA"/>
</dbReference>
<organism evidence="3">
    <name type="scientific">Schistosoma curassoni</name>
    <dbReference type="NCBI Taxonomy" id="6186"/>
    <lineage>
        <taxon>Eukaryota</taxon>
        <taxon>Metazoa</taxon>
        <taxon>Spiralia</taxon>
        <taxon>Lophotrochozoa</taxon>
        <taxon>Platyhelminthes</taxon>
        <taxon>Trematoda</taxon>
        <taxon>Digenea</taxon>
        <taxon>Strigeidida</taxon>
        <taxon>Schistosomatoidea</taxon>
        <taxon>Schistosomatidae</taxon>
        <taxon>Schistosoma</taxon>
    </lineage>
</organism>
<evidence type="ECO:0000313" key="2">
    <source>
        <dbReference type="Proteomes" id="UP000279833"/>
    </source>
</evidence>
<gene>
    <name evidence="1" type="ORF">SCUD_LOCUS11039</name>
</gene>
<proteinExistence type="predicted"/>
<accession>A0A183K7R0</accession>
<name>A0A183K7R0_9TREM</name>
<keyword evidence="2" id="KW-1185">Reference proteome</keyword>
<protein>
    <submittedName>
        <fullName evidence="1 3">Uncharacterized protein</fullName>
    </submittedName>
</protein>
<reference evidence="1 2" key="2">
    <citation type="submission" date="2018-11" db="EMBL/GenBank/DDBJ databases">
        <authorList>
            <consortium name="Pathogen Informatics"/>
        </authorList>
    </citation>
    <scope>NUCLEOTIDE SEQUENCE [LARGE SCALE GENOMIC DNA]</scope>
    <source>
        <strain evidence="1">Dakar</strain>
        <strain evidence="2">Dakar, Senegal</strain>
    </source>
</reference>
<dbReference type="AlphaFoldDB" id="A0A183K7R0"/>
<evidence type="ECO:0000313" key="1">
    <source>
        <dbReference type="EMBL" id="VDP42695.1"/>
    </source>
</evidence>
<dbReference type="WBParaSite" id="SCUD_0001103901-mRNA-1">
    <property type="protein sequence ID" value="SCUD_0001103901-mRNA-1"/>
    <property type="gene ID" value="SCUD_0001103901"/>
</dbReference>
<evidence type="ECO:0000313" key="3">
    <source>
        <dbReference type="WBParaSite" id="SCUD_0001103901-mRNA-1"/>
    </source>
</evidence>